<dbReference type="Pfam" id="PF00150">
    <property type="entry name" value="Cellulase"/>
    <property type="match status" value="1"/>
</dbReference>
<evidence type="ECO:0000256" key="5">
    <source>
        <dbReference type="ARBA" id="ARBA00022801"/>
    </source>
</evidence>
<dbReference type="PANTHER" id="PTHR31297">
    <property type="entry name" value="GLUCAN ENDO-1,6-BETA-GLUCOSIDASE B"/>
    <property type="match status" value="1"/>
</dbReference>
<evidence type="ECO:0000256" key="1">
    <source>
        <dbReference type="ARBA" id="ARBA00004401"/>
    </source>
</evidence>
<dbReference type="Proteomes" id="UP000308652">
    <property type="component" value="Unassembled WGS sequence"/>
</dbReference>
<evidence type="ECO:0000259" key="18">
    <source>
        <dbReference type="Pfam" id="PF00150"/>
    </source>
</evidence>
<keyword evidence="7 17" id="KW-1133">Transmembrane helix</keyword>
<evidence type="ECO:0000256" key="10">
    <source>
        <dbReference type="ARBA" id="ARBA00023295"/>
    </source>
</evidence>
<name>A0A5C3LIA5_9AGAR</name>
<protein>
    <recommendedName>
        <fullName evidence="14">glucan 1,3-beta-glucosidase</fullName>
        <ecNumber evidence="14">3.2.1.58</ecNumber>
    </recommendedName>
    <alternativeName>
        <fullName evidence="15">Exo-1,3-beta-glucanase D</fullName>
    </alternativeName>
</protein>
<dbReference type="EC" id="3.2.1.58" evidence="14"/>
<gene>
    <name evidence="19" type="ORF">BDQ12DRAFT_728305</name>
</gene>
<evidence type="ECO:0000256" key="17">
    <source>
        <dbReference type="SAM" id="Phobius"/>
    </source>
</evidence>
<dbReference type="GO" id="GO:0005886">
    <property type="term" value="C:plasma membrane"/>
    <property type="evidence" value="ECO:0007669"/>
    <property type="project" value="UniProtKB-SubCell"/>
</dbReference>
<dbReference type="GO" id="GO:0071555">
    <property type="term" value="P:cell wall organization"/>
    <property type="evidence" value="ECO:0007669"/>
    <property type="project" value="UniProtKB-KW"/>
</dbReference>
<feature type="region of interest" description="Disordered" evidence="16">
    <location>
        <begin position="149"/>
        <end position="171"/>
    </location>
</feature>
<feature type="compositionally biased region" description="Gly residues" evidence="16">
    <location>
        <begin position="149"/>
        <end position="162"/>
    </location>
</feature>
<evidence type="ECO:0000256" key="15">
    <source>
        <dbReference type="ARBA" id="ARBA00041260"/>
    </source>
</evidence>
<evidence type="ECO:0000256" key="12">
    <source>
        <dbReference type="ARBA" id="ARBA00036824"/>
    </source>
</evidence>
<dbReference type="SUPFAM" id="SSF51445">
    <property type="entry name" value="(Trans)glycosidases"/>
    <property type="match status" value="1"/>
</dbReference>
<feature type="region of interest" description="Disordered" evidence="16">
    <location>
        <begin position="1"/>
        <end position="77"/>
    </location>
</feature>
<dbReference type="GO" id="GO:0009251">
    <property type="term" value="P:glucan catabolic process"/>
    <property type="evidence" value="ECO:0007669"/>
    <property type="project" value="TreeGrafter"/>
</dbReference>
<evidence type="ECO:0000313" key="20">
    <source>
        <dbReference type="Proteomes" id="UP000308652"/>
    </source>
</evidence>
<evidence type="ECO:0000313" key="19">
    <source>
        <dbReference type="EMBL" id="TFK32824.1"/>
    </source>
</evidence>
<comment type="similarity">
    <text evidence="2">Belongs to the glycosyl hydrolase 5 (cellulase A) family.</text>
</comment>
<proteinExistence type="inferred from homology"/>
<keyword evidence="3" id="KW-1003">Cell membrane</keyword>
<evidence type="ECO:0000256" key="4">
    <source>
        <dbReference type="ARBA" id="ARBA00022692"/>
    </source>
</evidence>
<organism evidence="19 20">
    <name type="scientific">Crucibulum laeve</name>
    <dbReference type="NCBI Taxonomy" id="68775"/>
    <lineage>
        <taxon>Eukaryota</taxon>
        <taxon>Fungi</taxon>
        <taxon>Dikarya</taxon>
        <taxon>Basidiomycota</taxon>
        <taxon>Agaricomycotina</taxon>
        <taxon>Agaricomycetes</taxon>
        <taxon>Agaricomycetidae</taxon>
        <taxon>Agaricales</taxon>
        <taxon>Agaricineae</taxon>
        <taxon>Nidulariaceae</taxon>
        <taxon>Crucibulum</taxon>
    </lineage>
</organism>
<dbReference type="PANTHER" id="PTHR31297:SF34">
    <property type="entry name" value="GLUCAN 1,3-BETA-GLUCOSIDASE 2"/>
    <property type="match status" value="1"/>
</dbReference>
<evidence type="ECO:0000256" key="6">
    <source>
        <dbReference type="ARBA" id="ARBA00022968"/>
    </source>
</evidence>
<dbReference type="GO" id="GO:0004338">
    <property type="term" value="F:glucan exo-1,3-beta-glucosidase activity"/>
    <property type="evidence" value="ECO:0007669"/>
    <property type="project" value="UniProtKB-EC"/>
</dbReference>
<dbReference type="STRING" id="68775.A0A5C3LIA5"/>
<dbReference type="InterPro" id="IPR001547">
    <property type="entry name" value="Glyco_hydro_5"/>
</dbReference>
<feature type="transmembrane region" description="Helical" evidence="17">
    <location>
        <begin position="112"/>
        <end position="138"/>
    </location>
</feature>
<comment type="function">
    <text evidence="13">Glucosidase involved in the degradation of cellulosic biomass. Active on lichenan.</text>
</comment>
<dbReference type="OrthoDB" id="62120at2759"/>
<evidence type="ECO:0000256" key="9">
    <source>
        <dbReference type="ARBA" id="ARBA00023180"/>
    </source>
</evidence>
<feature type="compositionally biased region" description="Low complexity" evidence="16">
    <location>
        <begin position="15"/>
        <end position="29"/>
    </location>
</feature>
<dbReference type="AlphaFoldDB" id="A0A5C3LIA5"/>
<dbReference type="EMBL" id="ML213662">
    <property type="protein sequence ID" value="TFK32824.1"/>
    <property type="molecule type" value="Genomic_DNA"/>
</dbReference>
<comment type="catalytic activity">
    <reaction evidence="12">
        <text>Successive hydrolysis of beta-D-glucose units from the non-reducing ends of (1-&gt;3)-beta-D-glucans, releasing alpha-glucose.</text>
        <dbReference type="EC" id="3.2.1.58"/>
    </reaction>
</comment>
<feature type="domain" description="Glycoside hydrolase family 5" evidence="18">
    <location>
        <begin position="296"/>
        <end position="452"/>
    </location>
</feature>
<evidence type="ECO:0000256" key="11">
    <source>
        <dbReference type="ARBA" id="ARBA00023316"/>
    </source>
</evidence>
<keyword evidence="4 17" id="KW-0812">Transmembrane</keyword>
<evidence type="ECO:0000256" key="3">
    <source>
        <dbReference type="ARBA" id="ARBA00022475"/>
    </source>
</evidence>
<evidence type="ECO:0000256" key="2">
    <source>
        <dbReference type="ARBA" id="ARBA00005641"/>
    </source>
</evidence>
<evidence type="ECO:0000256" key="8">
    <source>
        <dbReference type="ARBA" id="ARBA00023136"/>
    </source>
</evidence>
<keyword evidence="9" id="KW-0325">Glycoprotein</keyword>
<evidence type="ECO:0000256" key="14">
    <source>
        <dbReference type="ARBA" id="ARBA00038929"/>
    </source>
</evidence>
<evidence type="ECO:0000256" key="7">
    <source>
        <dbReference type="ARBA" id="ARBA00022989"/>
    </source>
</evidence>
<keyword evidence="5 19" id="KW-0378">Hydrolase</keyword>
<keyword evidence="10" id="KW-0326">Glycosidase</keyword>
<comment type="subcellular location">
    <subcellularLocation>
        <location evidence="1">Cell membrane</location>
        <topology evidence="1">Single-pass type II membrane protein</topology>
    </subcellularLocation>
</comment>
<dbReference type="InterPro" id="IPR017853">
    <property type="entry name" value="GH"/>
</dbReference>
<dbReference type="Gene3D" id="3.20.20.80">
    <property type="entry name" value="Glycosidases"/>
    <property type="match status" value="1"/>
</dbReference>
<keyword evidence="8 17" id="KW-0472">Membrane</keyword>
<evidence type="ECO:0000256" key="16">
    <source>
        <dbReference type="SAM" id="MobiDB-lite"/>
    </source>
</evidence>
<sequence length="770" mass="81532">MSHPDPHSPSPSPLPWSSTPTNPFSTAPSTPTPHTPAGLIDEQQPMLPPPQARWSNPFSSPAPSPAPSTHAQLNPNDQTSKEGVFAAADPDSSFGSSSQLRGRKGVTRKRKLLIAGLVLLLLLIIFLAVFLPILFLVIRKNNQTAAGGGKGGGGGGGGGGNGKNPASPSGAISGGDGSTVVLANGTSFVYSNSFGGFWHQDPNDPFATLAQPNSWTPPLNTTWRWGVDRIYGVNLGGLFVLEPFISPDLFQRYPGSAAGTTPAAGALVGAAVDEYTLSQAMAADTAAGGLEKQLEAHYATFVTEQDIAEIAGAGLNFIRVPIAFWAIETWEGEPYLAQVSWRYFLQILDWARKYGLRVCLDLHAVPGSQNGYNHSGRLAPVNFLNGNMGLANAQRTLYYIRVLAEFIAQPQYRDLIPIFGIVNEALVGLIGMDAITSFYQEAISVIRGITGQGEGNGPYIAIHDGFLPLSNWANFLQGADRLMLDTHPYFSFGGPMLDPIAVPGDSGMLGGKWPKAACDNWGPMVNQSRQAFGVTIAGEFSGSPNDCGLFLLGVGTDSTNPQCPEYDDWENFNSTMKEGIKNFIEASFDALGDWFFWTWKIGPSQTSGRIETPLWSYQLGLRNGWIPTDPREAIGKCAALSAASVPFDGTFSGWQTGAPTSSIAASSSSLFPWPPTTLSGISVPMSLVPTYTTTGSVTTMPVQTYSGAPASVTKSDDGWFDKQDTEGGVVTVSGCPYPSEYDGIFQVVPTAPCTGPGDAPASTITPAPAA</sequence>
<dbReference type="GO" id="GO:0009986">
    <property type="term" value="C:cell surface"/>
    <property type="evidence" value="ECO:0007669"/>
    <property type="project" value="TreeGrafter"/>
</dbReference>
<accession>A0A5C3LIA5</accession>
<dbReference type="GO" id="GO:0005576">
    <property type="term" value="C:extracellular region"/>
    <property type="evidence" value="ECO:0007669"/>
    <property type="project" value="TreeGrafter"/>
</dbReference>
<keyword evidence="6" id="KW-0735">Signal-anchor</keyword>
<keyword evidence="20" id="KW-1185">Reference proteome</keyword>
<evidence type="ECO:0000256" key="13">
    <source>
        <dbReference type="ARBA" id="ARBA00037126"/>
    </source>
</evidence>
<keyword evidence="11" id="KW-0961">Cell wall biogenesis/degradation</keyword>
<reference evidence="19 20" key="1">
    <citation type="journal article" date="2019" name="Nat. Ecol. Evol.">
        <title>Megaphylogeny resolves global patterns of mushroom evolution.</title>
        <authorList>
            <person name="Varga T."/>
            <person name="Krizsan K."/>
            <person name="Foldi C."/>
            <person name="Dima B."/>
            <person name="Sanchez-Garcia M."/>
            <person name="Sanchez-Ramirez S."/>
            <person name="Szollosi G.J."/>
            <person name="Szarkandi J.G."/>
            <person name="Papp V."/>
            <person name="Albert L."/>
            <person name="Andreopoulos W."/>
            <person name="Angelini C."/>
            <person name="Antonin V."/>
            <person name="Barry K.W."/>
            <person name="Bougher N.L."/>
            <person name="Buchanan P."/>
            <person name="Buyck B."/>
            <person name="Bense V."/>
            <person name="Catcheside P."/>
            <person name="Chovatia M."/>
            <person name="Cooper J."/>
            <person name="Damon W."/>
            <person name="Desjardin D."/>
            <person name="Finy P."/>
            <person name="Geml J."/>
            <person name="Haridas S."/>
            <person name="Hughes K."/>
            <person name="Justo A."/>
            <person name="Karasinski D."/>
            <person name="Kautmanova I."/>
            <person name="Kiss B."/>
            <person name="Kocsube S."/>
            <person name="Kotiranta H."/>
            <person name="LaButti K.M."/>
            <person name="Lechner B.E."/>
            <person name="Liimatainen K."/>
            <person name="Lipzen A."/>
            <person name="Lukacs Z."/>
            <person name="Mihaltcheva S."/>
            <person name="Morgado L.N."/>
            <person name="Niskanen T."/>
            <person name="Noordeloos M.E."/>
            <person name="Ohm R.A."/>
            <person name="Ortiz-Santana B."/>
            <person name="Ovrebo C."/>
            <person name="Racz N."/>
            <person name="Riley R."/>
            <person name="Savchenko A."/>
            <person name="Shiryaev A."/>
            <person name="Soop K."/>
            <person name="Spirin V."/>
            <person name="Szebenyi C."/>
            <person name="Tomsovsky M."/>
            <person name="Tulloss R.E."/>
            <person name="Uehling J."/>
            <person name="Grigoriev I.V."/>
            <person name="Vagvolgyi C."/>
            <person name="Papp T."/>
            <person name="Martin F.M."/>
            <person name="Miettinen O."/>
            <person name="Hibbett D.S."/>
            <person name="Nagy L.G."/>
        </authorList>
    </citation>
    <scope>NUCLEOTIDE SEQUENCE [LARGE SCALE GENOMIC DNA]</scope>
    <source>
        <strain evidence="19 20">CBS 166.37</strain>
    </source>
</reference>
<dbReference type="InterPro" id="IPR050386">
    <property type="entry name" value="Glycosyl_hydrolase_5"/>
</dbReference>